<evidence type="ECO:0000313" key="3">
    <source>
        <dbReference type="Proteomes" id="UP000016666"/>
    </source>
</evidence>
<dbReference type="Ensembl" id="ENSAPLT00000037719.1">
    <property type="protein sequence ID" value="ENSAPLP00000030992.1"/>
    <property type="gene ID" value="ENSAPLG00000022247.1"/>
</dbReference>
<feature type="region of interest" description="Disordered" evidence="1">
    <location>
        <begin position="35"/>
        <end position="86"/>
    </location>
</feature>
<reference evidence="2" key="3">
    <citation type="submission" date="2025-09" db="UniProtKB">
        <authorList>
            <consortium name="Ensembl"/>
        </authorList>
    </citation>
    <scope>IDENTIFICATION</scope>
</reference>
<dbReference type="Proteomes" id="UP000016666">
    <property type="component" value="Chromosome 12"/>
</dbReference>
<reference evidence="2" key="2">
    <citation type="submission" date="2025-08" db="UniProtKB">
        <authorList>
            <consortium name="Ensembl"/>
        </authorList>
    </citation>
    <scope>IDENTIFICATION</scope>
</reference>
<dbReference type="AlphaFoldDB" id="A0A493TYM4"/>
<accession>A0A493TYM4</accession>
<reference evidence="2 3" key="1">
    <citation type="submission" date="2017-10" db="EMBL/GenBank/DDBJ databases">
        <title>A new Pekin duck reference genome.</title>
        <authorList>
            <person name="Hou Z.-C."/>
            <person name="Zhou Z.-K."/>
            <person name="Zhu F."/>
            <person name="Hou S.-S."/>
        </authorList>
    </citation>
    <scope>NUCLEOTIDE SEQUENCE [LARGE SCALE GENOMIC DNA]</scope>
</reference>
<protein>
    <submittedName>
        <fullName evidence="2">Uncharacterized protein</fullName>
    </submittedName>
</protein>
<sequence length="102" mass="10948">MPHFTVVPVEDKHRADYDSVEGLSWVDYREPAAAPAAADSYDTVSSDGERPGPGCGCRGRCRSPAGRARFPRPAPPRRGTQRRPPAAPCVVAGRLLSGRAFC</sequence>
<organism evidence="2 3">
    <name type="scientific">Anas platyrhynchos platyrhynchos</name>
    <name type="common">Northern mallard</name>
    <dbReference type="NCBI Taxonomy" id="8840"/>
    <lineage>
        <taxon>Eukaryota</taxon>
        <taxon>Metazoa</taxon>
        <taxon>Chordata</taxon>
        <taxon>Craniata</taxon>
        <taxon>Vertebrata</taxon>
        <taxon>Euteleostomi</taxon>
        <taxon>Archelosauria</taxon>
        <taxon>Archosauria</taxon>
        <taxon>Dinosauria</taxon>
        <taxon>Saurischia</taxon>
        <taxon>Theropoda</taxon>
        <taxon>Coelurosauria</taxon>
        <taxon>Aves</taxon>
        <taxon>Neognathae</taxon>
        <taxon>Galloanserae</taxon>
        <taxon>Anseriformes</taxon>
        <taxon>Anatidae</taxon>
        <taxon>Anatinae</taxon>
        <taxon>Anas</taxon>
    </lineage>
</organism>
<evidence type="ECO:0000313" key="2">
    <source>
        <dbReference type="Ensembl" id="ENSAPLP00000030992.1"/>
    </source>
</evidence>
<dbReference type="GeneTree" id="ENSGT01030000235333"/>
<evidence type="ECO:0000256" key="1">
    <source>
        <dbReference type="SAM" id="MobiDB-lite"/>
    </source>
</evidence>
<name>A0A493TYM4_ANAPP</name>
<proteinExistence type="predicted"/>
<keyword evidence="3" id="KW-1185">Reference proteome</keyword>